<keyword evidence="7 11" id="KW-0472">Membrane</keyword>
<evidence type="ECO:0000259" key="12">
    <source>
        <dbReference type="PROSITE" id="PS50259"/>
    </source>
</evidence>
<dbReference type="InterPro" id="IPR000337">
    <property type="entry name" value="GPCR_3"/>
</dbReference>
<dbReference type="PANTHER" id="PTHR24061">
    <property type="entry name" value="CALCIUM-SENSING RECEPTOR-RELATED"/>
    <property type="match status" value="1"/>
</dbReference>
<keyword evidence="4" id="KW-0732">Signal</keyword>
<dbReference type="PRINTS" id="PR00592">
    <property type="entry name" value="CASENSINGR"/>
</dbReference>
<dbReference type="Gene3D" id="3.40.50.2300">
    <property type="match status" value="2"/>
</dbReference>
<evidence type="ECO:0000256" key="11">
    <source>
        <dbReference type="SAM" id="Phobius"/>
    </source>
</evidence>
<dbReference type="PANTHER" id="PTHR24061:SF0">
    <property type="entry name" value="C-FAMILY ODORANT RECEPTOR OLFCT1"/>
    <property type="match status" value="1"/>
</dbReference>
<keyword evidence="3 11" id="KW-0812">Transmembrane</keyword>
<evidence type="ECO:0000256" key="7">
    <source>
        <dbReference type="ARBA" id="ARBA00023136"/>
    </source>
</evidence>
<dbReference type="SUPFAM" id="SSF53822">
    <property type="entry name" value="Periplasmic binding protein-like I"/>
    <property type="match status" value="1"/>
</dbReference>
<evidence type="ECO:0000256" key="2">
    <source>
        <dbReference type="ARBA" id="ARBA00022475"/>
    </source>
</evidence>
<feature type="transmembrane region" description="Helical" evidence="11">
    <location>
        <begin position="513"/>
        <end position="535"/>
    </location>
</feature>
<dbReference type="AlphaFoldDB" id="A0A2G9S280"/>
<evidence type="ECO:0000313" key="14">
    <source>
        <dbReference type="Proteomes" id="UP000228934"/>
    </source>
</evidence>
<evidence type="ECO:0000256" key="4">
    <source>
        <dbReference type="ARBA" id="ARBA00022729"/>
    </source>
</evidence>
<organism evidence="13 14">
    <name type="scientific">Aquarana catesbeiana</name>
    <name type="common">American bullfrog</name>
    <name type="synonym">Rana catesbeiana</name>
    <dbReference type="NCBI Taxonomy" id="8400"/>
    <lineage>
        <taxon>Eukaryota</taxon>
        <taxon>Metazoa</taxon>
        <taxon>Chordata</taxon>
        <taxon>Craniata</taxon>
        <taxon>Vertebrata</taxon>
        <taxon>Euteleostomi</taxon>
        <taxon>Amphibia</taxon>
        <taxon>Batrachia</taxon>
        <taxon>Anura</taxon>
        <taxon>Neobatrachia</taxon>
        <taxon>Ranoidea</taxon>
        <taxon>Ranidae</taxon>
        <taxon>Aquarana</taxon>
    </lineage>
</organism>
<reference evidence="14" key="1">
    <citation type="journal article" date="2017" name="Nat. Commun.">
        <title>The North American bullfrog draft genome provides insight into hormonal regulation of long noncoding RNA.</title>
        <authorList>
            <person name="Hammond S.A."/>
            <person name="Warren R.L."/>
            <person name="Vandervalk B.P."/>
            <person name="Kucuk E."/>
            <person name="Khan H."/>
            <person name="Gibb E.A."/>
            <person name="Pandoh P."/>
            <person name="Kirk H."/>
            <person name="Zhao Y."/>
            <person name="Jones M."/>
            <person name="Mungall A.J."/>
            <person name="Coope R."/>
            <person name="Pleasance S."/>
            <person name="Moore R.A."/>
            <person name="Holt R.A."/>
            <person name="Round J.M."/>
            <person name="Ohora S."/>
            <person name="Walle B.V."/>
            <person name="Veldhoen N."/>
            <person name="Helbing C.C."/>
            <person name="Birol I."/>
        </authorList>
    </citation>
    <scope>NUCLEOTIDE SEQUENCE [LARGE SCALE GENOMIC DNA]</scope>
</reference>
<dbReference type="Proteomes" id="UP000228934">
    <property type="component" value="Unassembled WGS sequence"/>
</dbReference>
<dbReference type="GO" id="GO:0005886">
    <property type="term" value="C:plasma membrane"/>
    <property type="evidence" value="ECO:0007669"/>
    <property type="project" value="UniProtKB-SubCell"/>
</dbReference>
<dbReference type="InterPro" id="IPR017978">
    <property type="entry name" value="GPCR_3_C"/>
</dbReference>
<evidence type="ECO:0000256" key="3">
    <source>
        <dbReference type="ARBA" id="ARBA00022692"/>
    </source>
</evidence>
<feature type="transmembrane region" description="Helical" evidence="11">
    <location>
        <begin position="624"/>
        <end position="648"/>
    </location>
</feature>
<feature type="transmembrane region" description="Helical" evidence="11">
    <location>
        <begin position="468"/>
        <end position="493"/>
    </location>
</feature>
<dbReference type="EMBL" id="KV927783">
    <property type="protein sequence ID" value="PIO34252.1"/>
    <property type="molecule type" value="Genomic_DNA"/>
</dbReference>
<evidence type="ECO:0000256" key="10">
    <source>
        <dbReference type="ARBA" id="ARBA00023224"/>
    </source>
</evidence>
<feature type="transmembrane region" description="Helical" evidence="11">
    <location>
        <begin position="592"/>
        <end position="612"/>
    </location>
</feature>
<evidence type="ECO:0000256" key="5">
    <source>
        <dbReference type="ARBA" id="ARBA00022989"/>
    </source>
</evidence>
<evidence type="ECO:0000256" key="6">
    <source>
        <dbReference type="ARBA" id="ARBA00023040"/>
    </source>
</evidence>
<sequence length="666" mass="75286">MLEKFQALQAIMFAIEEINNNSNILQNVTLGLQAYDSCDVLQQNVKATLQIVTGLHTAVPNYRCIPNSSLTAVLGPSSSTQSMTIAHILGLGRFPQHRNHFDTYQRISQWSTSPLLNDRRKFPSFFRTVPSDSFQSRGLAQLVLHFGWSWVGLIATNDDYGQQGIQLIRQDIVKAGACVAYSENILMNQPDRNAPHIVNVIKKSTAKVVVAFCNEADLNIILGEWSRQNAPKKILIASEAWSTMNLVSFEKYTNLLTGTIGLTFSSGTLPNFKEFLNKINPFTSIGGDWIRIFWENTFKCTFVHNLNFTSALETSEGECTGSEKLDKIQNSLTDFSTLRSPYNFYTAVHVVAKALEDLQKCPEGKGPFADANCADKWNFKPWQLLYYMKKVRYKRSNGRELYFDENGDPPAAYDIVNWQLSPEGKIQQVKIGSYDTAAPPGEIFAINTSAIVWSIEDHQRERCLLRQIAFGMVFALCISCILAKTLIVIFAFIATMPDSNFRKWANLKVSYMVIAMSSLLQFVLCVLWLCIAPPFPEYNTQSKPGIIIIECNEGSPIAFWTMLGYLFLLASISFIVAFLARRLPDSFNEAQFITFSMLAFLSVWISYIPASLSAQGKYMVAMEIFAILASSWALITCMFFPKCFIILFRPDMNTKEFLMRNNIYKR</sequence>
<feature type="non-terminal residue" evidence="13">
    <location>
        <position position="666"/>
    </location>
</feature>
<keyword evidence="8" id="KW-0675">Receptor</keyword>
<keyword evidence="9" id="KW-0325">Glycoprotein</keyword>
<keyword evidence="6" id="KW-0297">G-protein coupled receptor</keyword>
<feature type="domain" description="G-protein coupled receptors family 3 profile" evidence="12">
    <location>
        <begin position="463"/>
        <end position="662"/>
    </location>
</feature>
<dbReference type="PROSITE" id="PS50259">
    <property type="entry name" value="G_PROTEIN_RECEP_F3_4"/>
    <property type="match status" value="1"/>
</dbReference>
<evidence type="ECO:0000256" key="1">
    <source>
        <dbReference type="ARBA" id="ARBA00004651"/>
    </source>
</evidence>
<gene>
    <name evidence="13" type="ORF">AB205_0181330</name>
</gene>
<dbReference type="PRINTS" id="PR00248">
    <property type="entry name" value="GPCRMGR"/>
</dbReference>
<dbReference type="InterPro" id="IPR028082">
    <property type="entry name" value="Peripla_BP_I"/>
</dbReference>
<evidence type="ECO:0000256" key="9">
    <source>
        <dbReference type="ARBA" id="ARBA00023180"/>
    </source>
</evidence>
<dbReference type="FunFam" id="3.40.50.2300:FF:000016">
    <property type="entry name" value="Taste 1 receptor member 2"/>
    <property type="match status" value="1"/>
</dbReference>
<proteinExistence type="predicted"/>
<name>A0A2G9S280_AQUCT</name>
<dbReference type="InterPro" id="IPR001828">
    <property type="entry name" value="ANF_lig-bd_rcpt"/>
</dbReference>
<dbReference type="Pfam" id="PF00003">
    <property type="entry name" value="7tm_3"/>
    <property type="match status" value="1"/>
</dbReference>
<dbReference type="OrthoDB" id="5984008at2759"/>
<keyword evidence="5 11" id="KW-1133">Transmembrane helix</keyword>
<keyword evidence="14" id="KW-1185">Reference proteome</keyword>
<accession>A0A2G9S280</accession>
<dbReference type="InterPro" id="IPR000068">
    <property type="entry name" value="GPCR_3_Ca_sens_rcpt-rel"/>
</dbReference>
<keyword evidence="2" id="KW-1003">Cell membrane</keyword>
<comment type="subcellular location">
    <subcellularLocation>
        <location evidence="1">Cell membrane</location>
        <topology evidence="1">Multi-pass membrane protein</topology>
    </subcellularLocation>
</comment>
<feature type="transmembrane region" description="Helical" evidence="11">
    <location>
        <begin position="557"/>
        <end position="580"/>
    </location>
</feature>
<dbReference type="GO" id="GO:0004930">
    <property type="term" value="F:G protein-coupled receptor activity"/>
    <property type="evidence" value="ECO:0007669"/>
    <property type="project" value="UniProtKB-KW"/>
</dbReference>
<keyword evidence="10" id="KW-0807">Transducer</keyword>
<dbReference type="Pfam" id="PF01094">
    <property type="entry name" value="ANF_receptor"/>
    <property type="match status" value="1"/>
</dbReference>
<evidence type="ECO:0000313" key="13">
    <source>
        <dbReference type="EMBL" id="PIO34252.1"/>
    </source>
</evidence>
<evidence type="ECO:0000256" key="8">
    <source>
        <dbReference type="ARBA" id="ARBA00023170"/>
    </source>
</evidence>
<protein>
    <recommendedName>
        <fullName evidence="12">G-protein coupled receptors family 3 profile domain-containing protein</fullName>
    </recommendedName>
</protein>